<name>A0A7I8VF24_9ANNE</name>
<protein>
    <recommendedName>
        <fullName evidence="8">SSD domain-containing protein</fullName>
    </recommendedName>
</protein>
<dbReference type="EMBL" id="CAJFCJ010000005">
    <property type="protein sequence ID" value="CAD5114311.1"/>
    <property type="molecule type" value="Genomic_DNA"/>
</dbReference>
<dbReference type="PANTHER" id="PTHR45951">
    <property type="entry name" value="PROTEIN DISPATCHED-RELATED"/>
    <property type="match status" value="1"/>
</dbReference>
<feature type="transmembrane region" description="Helical" evidence="7">
    <location>
        <begin position="234"/>
        <end position="256"/>
    </location>
</feature>
<dbReference type="OrthoDB" id="193905at2759"/>
<organism evidence="9 10">
    <name type="scientific">Dimorphilus gyrociliatus</name>
    <dbReference type="NCBI Taxonomy" id="2664684"/>
    <lineage>
        <taxon>Eukaryota</taxon>
        <taxon>Metazoa</taxon>
        <taxon>Spiralia</taxon>
        <taxon>Lophotrochozoa</taxon>
        <taxon>Annelida</taxon>
        <taxon>Polychaeta</taxon>
        <taxon>Polychaeta incertae sedis</taxon>
        <taxon>Dinophilidae</taxon>
        <taxon>Dimorphilus</taxon>
    </lineage>
</organism>
<dbReference type="InterPro" id="IPR000731">
    <property type="entry name" value="SSD"/>
</dbReference>
<evidence type="ECO:0000256" key="1">
    <source>
        <dbReference type="ARBA" id="ARBA00004141"/>
    </source>
</evidence>
<feature type="domain" description="SSD" evidence="8">
    <location>
        <begin position="153"/>
        <end position="331"/>
    </location>
</feature>
<evidence type="ECO:0000313" key="9">
    <source>
        <dbReference type="EMBL" id="CAD5114311.1"/>
    </source>
</evidence>
<feature type="transmembrane region" description="Helical" evidence="7">
    <location>
        <begin position="201"/>
        <end position="222"/>
    </location>
</feature>
<feature type="transmembrane region" description="Helical" evidence="7">
    <location>
        <begin position="305"/>
        <end position="325"/>
    </location>
</feature>
<keyword evidence="3 7" id="KW-1133">Transmembrane helix</keyword>
<feature type="transmembrane region" description="Helical" evidence="7">
    <location>
        <begin position="637"/>
        <end position="660"/>
    </location>
</feature>
<keyword evidence="2 7" id="KW-0812">Transmembrane</keyword>
<evidence type="ECO:0000256" key="5">
    <source>
        <dbReference type="ARBA" id="ARBA00023180"/>
    </source>
</evidence>
<sequence>MVWKTTDNTDIFTTKNLKTLCEATDIYYPLKYSASECPAQSLGSFIARLRMKSCSQINDNDVRIVKHLMSDCSIIYFGGHWQSCSKNATCRDQSIQCFMDGRDIYLFKMFHYFTDNRYLADKSKVTYAQVIGNGIINKDEYFNDLLDGKIVYKNLNLAGLYMDNRINVFLDYMKKDLLFIGVGGIAILFLTAFYVRSLAVMISTLMHMIFSFLLAYFLYHIIVGVKFFPFMNLLCLLILIAIGADDVFIFFDAWSLEFEREKTITVEKLLKRTLKHAMSSITVTSLTTATAFFACYVSHITAIKCFGIFCGIAVLCNLFFMITWIPPIAVVLHCMKKCDCKCPKFEILTRVKLAVFAKFLPNMVIKFRHFFIIFFALIGMFGFIFTFYKPKLQLPTSENFQLLPKTFHLEAWFQTYEKKFQNTQNSPNVIVEFLYGVKPIDNGDSMEPGDNGTLVFNNLDFYGTEFQNHLLKFCQSVRKQPWARLGGGECSVEYFYRMIQADCKEGMFEAPCCGQDPNYMNRSILEHCFPQMTKGGYFIGNALYTLKSTNIKAYRIIVNMSDTFTFSFKGMATIYDKLDKFWHENGNKDGFFSSMFFDFYDLQLSLSTETFQAMAVSLAMACAVMFITTFNILITLLAILTIACAIFVTVGSLVLAGWQLNILESVAISLAVGLSIDFAIHYGVAFQLSRETSRIKKTHESFTNISSAVSMAALSTFLAGVLVLPSKVYAYFQLGLFLTVVMIVSWIYATFFFQSLCATFGPENNFMQLPIFGTCKENTNLIEDSENRSTARTSLSSGFNEGADVLNYEDEDDEKKVNLYESV</sequence>
<evidence type="ECO:0000256" key="4">
    <source>
        <dbReference type="ARBA" id="ARBA00023136"/>
    </source>
</evidence>
<dbReference type="SUPFAM" id="SSF82866">
    <property type="entry name" value="Multidrug efflux transporter AcrB transmembrane domain"/>
    <property type="match status" value="2"/>
</dbReference>
<comment type="similarity">
    <text evidence="6">Belongs to the dispatched family.</text>
</comment>
<dbReference type="InterPro" id="IPR052081">
    <property type="entry name" value="Dispatched_Hh_regulator"/>
</dbReference>
<evidence type="ECO:0000256" key="6">
    <source>
        <dbReference type="ARBA" id="ARBA00038046"/>
    </source>
</evidence>
<dbReference type="Proteomes" id="UP000549394">
    <property type="component" value="Unassembled WGS sequence"/>
</dbReference>
<dbReference type="PROSITE" id="PS50156">
    <property type="entry name" value="SSD"/>
    <property type="match status" value="1"/>
</dbReference>
<comment type="subcellular location">
    <subcellularLocation>
        <location evidence="1">Membrane</location>
        <topology evidence="1">Multi-pass membrane protein</topology>
    </subcellularLocation>
</comment>
<accession>A0A7I8VF24</accession>
<evidence type="ECO:0000256" key="3">
    <source>
        <dbReference type="ARBA" id="ARBA00022989"/>
    </source>
</evidence>
<evidence type="ECO:0000256" key="7">
    <source>
        <dbReference type="SAM" id="Phobius"/>
    </source>
</evidence>
<keyword evidence="5" id="KW-0325">Glycoprotein</keyword>
<dbReference type="InterPro" id="IPR003392">
    <property type="entry name" value="PTHD_SSD"/>
</dbReference>
<feature type="transmembrane region" description="Helical" evidence="7">
    <location>
        <begin position="177"/>
        <end position="195"/>
    </location>
</feature>
<keyword evidence="4 7" id="KW-0472">Membrane</keyword>
<feature type="transmembrane region" description="Helical" evidence="7">
    <location>
        <begin position="666"/>
        <end position="684"/>
    </location>
</feature>
<feature type="transmembrane region" description="Helical" evidence="7">
    <location>
        <begin position="730"/>
        <end position="753"/>
    </location>
</feature>
<evidence type="ECO:0000259" key="8">
    <source>
        <dbReference type="PROSITE" id="PS50156"/>
    </source>
</evidence>
<dbReference type="Gene3D" id="1.20.1640.10">
    <property type="entry name" value="Multidrug efflux transporter AcrB transmembrane domain"/>
    <property type="match status" value="2"/>
</dbReference>
<feature type="transmembrane region" description="Helical" evidence="7">
    <location>
        <begin position="705"/>
        <end position="724"/>
    </location>
</feature>
<evidence type="ECO:0000256" key="2">
    <source>
        <dbReference type="ARBA" id="ARBA00022692"/>
    </source>
</evidence>
<dbReference type="Pfam" id="PF02460">
    <property type="entry name" value="Patched"/>
    <property type="match status" value="1"/>
</dbReference>
<dbReference type="PANTHER" id="PTHR45951:SF3">
    <property type="entry name" value="PROTEIN DISPATCHED"/>
    <property type="match status" value="1"/>
</dbReference>
<dbReference type="GO" id="GO:0016020">
    <property type="term" value="C:membrane"/>
    <property type="evidence" value="ECO:0007669"/>
    <property type="project" value="UniProtKB-SubCell"/>
</dbReference>
<feature type="transmembrane region" description="Helical" evidence="7">
    <location>
        <begin position="369"/>
        <end position="388"/>
    </location>
</feature>
<evidence type="ECO:0000313" key="10">
    <source>
        <dbReference type="Proteomes" id="UP000549394"/>
    </source>
</evidence>
<dbReference type="GO" id="GO:0007224">
    <property type="term" value="P:smoothened signaling pathway"/>
    <property type="evidence" value="ECO:0007669"/>
    <property type="project" value="TreeGrafter"/>
</dbReference>
<dbReference type="AlphaFoldDB" id="A0A7I8VF24"/>
<gene>
    <name evidence="9" type="ORF">DGYR_LOCUS3169</name>
</gene>
<dbReference type="GO" id="GO:0022857">
    <property type="term" value="F:transmembrane transporter activity"/>
    <property type="evidence" value="ECO:0007669"/>
    <property type="project" value="TreeGrafter"/>
</dbReference>
<feature type="transmembrane region" description="Helical" evidence="7">
    <location>
        <begin position="276"/>
        <end position="298"/>
    </location>
</feature>
<reference evidence="9 10" key="1">
    <citation type="submission" date="2020-08" db="EMBL/GenBank/DDBJ databases">
        <authorList>
            <person name="Hejnol A."/>
        </authorList>
    </citation>
    <scope>NUCLEOTIDE SEQUENCE [LARGE SCALE GENOMIC DNA]</scope>
</reference>
<proteinExistence type="inferred from homology"/>
<keyword evidence="10" id="KW-1185">Reference proteome</keyword>
<comment type="caution">
    <text evidence="9">The sequence shown here is derived from an EMBL/GenBank/DDBJ whole genome shotgun (WGS) entry which is preliminary data.</text>
</comment>